<sequence length="706" mass="76561">MSAGGPPLTGGAAILARLRAQRAASSKKTSAQKPAVREAVIAFASQTGTAQDIACAIASESKSHGIASKVLSLNELGFENVSAAKTSVIVLVASSTGDGDPPDNASAFFRQLQKAQSPEQLKGIQFTCLGLGDSNYTSFMHVPRTLCRKFRELGAECFHGCQEADEVEGLEEIAEDWVERLWAPLKNAVAGGTVHKVSPEQEKTDGKVSTQQAFSQATSASNAGVSLGPQSTDSLASISDLCISSDVDLQGVPACPECRVKLVWEEDSNAADVVLLREKSWPSQQEMEHRDPKGLYNAENPFLGKVLEVRRLTAGWSDKRVLHVEVDLTGSAVVYRPGDSMGVAPANDPCLVNDILGALGIDGARVFSVVPRQESSNQVLLPHLHWPCSVQHALASACDITSVPRKTLLRLLAEHCSDEIEKRKLLYLCSRSGRDAYRKVVVEGNSSVVQILRSCPSCKPPLDALLDILPPLAPRLYSISSSQLEKGDKAQFAFTVVTLQTPWGTKNGVATHWMDRLLSPALSAASNSGKPQAVLPVFLRSGGAFHVPDTLEKPWIMIGPGTGVTPFLGFLQERRARRQAGGEQSAPCWLFFGCRQPTEDFLYEDELKDFLEEKTLNRLEVAFSRHGSSKVYVQHRIKEFADEVFDMAITQAGYVFVCGDGASMAKDVHDCLLAILQSAGRLTGQEAVTKLAEMSKERRYVRDIWS</sequence>
<evidence type="ECO:0000256" key="5">
    <source>
        <dbReference type="ARBA" id="ARBA00022643"/>
    </source>
</evidence>
<dbReference type="InterPro" id="IPR001709">
    <property type="entry name" value="Flavoprot_Pyr_Nucl_cyt_Rdtase"/>
</dbReference>
<dbReference type="InterPro" id="IPR023173">
    <property type="entry name" value="NADPH_Cyt_P450_Rdtase_alpha"/>
</dbReference>
<organism evidence="15 16">
    <name type="scientific">Ostreobium quekettii</name>
    <dbReference type="NCBI Taxonomy" id="121088"/>
    <lineage>
        <taxon>Eukaryota</taxon>
        <taxon>Viridiplantae</taxon>
        <taxon>Chlorophyta</taxon>
        <taxon>core chlorophytes</taxon>
        <taxon>Ulvophyceae</taxon>
        <taxon>TCBD clade</taxon>
        <taxon>Bryopsidales</taxon>
        <taxon>Ostreobineae</taxon>
        <taxon>Ostreobiaceae</taxon>
        <taxon>Ostreobium</taxon>
    </lineage>
</organism>
<dbReference type="InterPro" id="IPR003097">
    <property type="entry name" value="CysJ-like_FAD-binding"/>
</dbReference>
<keyword evidence="10" id="KW-0486">Methionine biosynthesis</keyword>
<keyword evidence="6" id="KW-0949">S-adenosyl-L-methionine</keyword>
<dbReference type="GO" id="GO:0010181">
    <property type="term" value="F:FMN binding"/>
    <property type="evidence" value="ECO:0007669"/>
    <property type="project" value="InterPro"/>
</dbReference>
<name>A0A8S1J6H7_9CHLO</name>
<dbReference type="InterPro" id="IPR017938">
    <property type="entry name" value="Riboflavin_synthase-like_b-brl"/>
</dbReference>
<evidence type="ECO:0000256" key="12">
    <source>
        <dbReference type="ARBA" id="ARBA00040659"/>
    </source>
</evidence>
<keyword evidence="16" id="KW-1185">Reference proteome</keyword>
<dbReference type="InterPro" id="IPR017927">
    <property type="entry name" value="FAD-bd_FR_type"/>
</dbReference>
<evidence type="ECO:0000256" key="8">
    <source>
        <dbReference type="ARBA" id="ARBA00022857"/>
    </source>
</evidence>
<dbReference type="InterPro" id="IPR008254">
    <property type="entry name" value="Flavodoxin/NO_synth"/>
</dbReference>
<dbReference type="InterPro" id="IPR039261">
    <property type="entry name" value="FNR_nucleotide-bd"/>
</dbReference>
<dbReference type="SUPFAM" id="SSF52218">
    <property type="entry name" value="Flavoproteins"/>
    <property type="match status" value="1"/>
</dbReference>
<comment type="cofactor">
    <cofactor evidence="2">
        <name>FAD</name>
        <dbReference type="ChEBI" id="CHEBI:57692"/>
    </cofactor>
</comment>
<feature type="domain" description="Flavodoxin-like" evidence="13">
    <location>
        <begin position="39"/>
        <end position="182"/>
    </location>
</feature>
<dbReference type="Gene3D" id="3.40.50.80">
    <property type="entry name" value="Nucleotide-binding domain of ferredoxin-NADP reductase (FNR) module"/>
    <property type="match status" value="1"/>
</dbReference>
<reference evidence="15" key="1">
    <citation type="submission" date="2020-12" db="EMBL/GenBank/DDBJ databases">
        <authorList>
            <person name="Iha C."/>
        </authorList>
    </citation>
    <scope>NUCLEOTIDE SEQUENCE</scope>
</reference>
<dbReference type="InterPro" id="IPR001094">
    <property type="entry name" value="Flavdoxin-like"/>
</dbReference>
<evidence type="ECO:0000256" key="3">
    <source>
        <dbReference type="ARBA" id="ARBA00022605"/>
    </source>
</evidence>
<dbReference type="PRINTS" id="PR00371">
    <property type="entry name" value="FPNCR"/>
</dbReference>
<dbReference type="GO" id="GO:0005829">
    <property type="term" value="C:cytosol"/>
    <property type="evidence" value="ECO:0007669"/>
    <property type="project" value="TreeGrafter"/>
</dbReference>
<evidence type="ECO:0000313" key="15">
    <source>
        <dbReference type="EMBL" id="CAD7701681.1"/>
    </source>
</evidence>
<comment type="caution">
    <text evidence="15">The sequence shown here is derived from an EMBL/GenBank/DDBJ whole genome shotgun (WGS) entry which is preliminary data.</text>
</comment>
<evidence type="ECO:0000313" key="16">
    <source>
        <dbReference type="Proteomes" id="UP000708148"/>
    </source>
</evidence>
<evidence type="ECO:0000256" key="1">
    <source>
        <dbReference type="ARBA" id="ARBA00001917"/>
    </source>
</evidence>
<dbReference type="PANTHER" id="PTHR19384:SF84">
    <property type="entry name" value="METHIONINE SYNTHASE REDUCTASE"/>
    <property type="match status" value="1"/>
</dbReference>
<evidence type="ECO:0000259" key="13">
    <source>
        <dbReference type="PROSITE" id="PS50902"/>
    </source>
</evidence>
<dbReference type="Pfam" id="PF00258">
    <property type="entry name" value="Flavodoxin_1"/>
    <property type="match status" value="1"/>
</dbReference>
<dbReference type="FunFam" id="1.20.990.10:FF:000007">
    <property type="entry name" value="Methionine synthase reductase"/>
    <property type="match status" value="1"/>
</dbReference>
<dbReference type="PANTHER" id="PTHR19384">
    <property type="entry name" value="NITRIC OXIDE SYNTHASE-RELATED"/>
    <property type="match status" value="1"/>
</dbReference>
<dbReference type="SUPFAM" id="SSF63380">
    <property type="entry name" value="Riboflavin synthase domain-like"/>
    <property type="match status" value="1"/>
</dbReference>
<dbReference type="InterPro" id="IPR001433">
    <property type="entry name" value="OxRdtase_FAD/NAD-bd"/>
</dbReference>
<comment type="cofactor">
    <cofactor evidence="1">
        <name>FMN</name>
        <dbReference type="ChEBI" id="CHEBI:58210"/>
    </cofactor>
</comment>
<dbReference type="GO" id="GO:0009086">
    <property type="term" value="P:methionine biosynthetic process"/>
    <property type="evidence" value="ECO:0007669"/>
    <property type="project" value="UniProtKB-KW"/>
</dbReference>
<proteinExistence type="predicted"/>
<evidence type="ECO:0000256" key="11">
    <source>
        <dbReference type="ARBA" id="ARBA00039088"/>
    </source>
</evidence>
<keyword evidence="8" id="KW-0521">NADP</keyword>
<dbReference type="Pfam" id="PF00667">
    <property type="entry name" value="FAD_binding_1"/>
    <property type="match status" value="1"/>
</dbReference>
<dbReference type="FunFam" id="3.40.50.80:FF:000001">
    <property type="entry name" value="NADPH--cytochrome P450 reductase 1"/>
    <property type="match status" value="1"/>
</dbReference>
<dbReference type="EC" id="1.16.1.8" evidence="11"/>
<dbReference type="PROSITE" id="PS50902">
    <property type="entry name" value="FLAVODOXIN_LIKE"/>
    <property type="match status" value="1"/>
</dbReference>
<accession>A0A8S1J6H7</accession>
<dbReference type="Gene3D" id="1.20.990.10">
    <property type="entry name" value="NADPH-cytochrome p450 Reductase, Chain A, domain 3"/>
    <property type="match status" value="1"/>
</dbReference>
<evidence type="ECO:0000256" key="2">
    <source>
        <dbReference type="ARBA" id="ARBA00001974"/>
    </source>
</evidence>
<dbReference type="EMBL" id="CAJHUC010001605">
    <property type="protein sequence ID" value="CAD7701681.1"/>
    <property type="molecule type" value="Genomic_DNA"/>
</dbReference>
<protein>
    <recommendedName>
        <fullName evidence="12">Methionine synthase reductase</fullName>
        <ecNumber evidence="11">1.16.1.8</ecNumber>
    </recommendedName>
</protein>
<dbReference type="GO" id="GO:0030586">
    <property type="term" value="F:[methionine synthase] reductase (NADPH) activity"/>
    <property type="evidence" value="ECO:0007669"/>
    <property type="project" value="UniProtKB-EC"/>
</dbReference>
<gene>
    <name evidence="15" type="ORF">OSTQU699_LOCUS7038</name>
</gene>
<keyword evidence="3" id="KW-0028">Amino-acid biosynthesis</keyword>
<dbReference type="OrthoDB" id="1856718at2759"/>
<evidence type="ECO:0000259" key="14">
    <source>
        <dbReference type="PROSITE" id="PS51384"/>
    </source>
</evidence>
<dbReference type="Gene3D" id="2.40.30.10">
    <property type="entry name" value="Translation factors"/>
    <property type="match status" value="1"/>
</dbReference>
<dbReference type="AlphaFoldDB" id="A0A8S1J6H7"/>
<evidence type="ECO:0000256" key="4">
    <source>
        <dbReference type="ARBA" id="ARBA00022630"/>
    </source>
</evidence>
<dbReference type="GO" id="GO:0050667">
    <property type="term" value="P:homocysteine metabolic process"/>
    <property type="evidence" value="ECO:0007669"/>
    <property type="project" value="TreeGrafter"/>
</dbReference>
<keyword evidence="9" id="KW-0560">Oxidoreductase</keyword>
<evidence type="ECO:0000256" key="10">
    <source>
        <dbReference type="ARBA" id="ARBA00023167"/>
    </source>
</evidence>
<keyword evidence="7" id="KW-0274">FAD</keyword>
<dbReference type="Pfam" id="PF00175">
    <property type="entry name" value="NAD_binding_1"/>
    <property type="match status" value="1"/>
</dbReference>
<dbReference type="PRINTS" id="PR00369">
    <property type="entry name" value="FLAVODOXIN"/>
</dbReference>
<dbReference type="SUPFAM" id="SSF52343">
    <property type="entry name" value="Ferredoxin reductase-like, C-terminal NADP-linked domain"/>
    <property type="match status" value="1"/>
</dbReference>
<evidence type="ECO:0000256" key="6">
    <source>
        <dbReference type="ARBA" id="ARBA00022691"/>
    </source>
</evidence>
<dbReference type="InterPro" id="IPR029039">
    <property type="entry name" value="Flavoprotein-like_sf"/>
</dbReference>
<feature type="domain" description="FAD-binding FR-type" evidence="14">
    <location>
        <begin position="299"/>
        <end position="548"/>
    </location>
</feature>
<dbReference type="GO" id="GO:0050660">
    <property type="term" value="F:flavin adenine dinucleotide binding"/>
    <property type="evidence" value="ECO:0007669"/>
    <property type="project" value="TreeGrafter"/>
</dbReference>
<keyword evidence="5" id="KW-0288">FMN</keyword>
<evidence type="ECO:0000256" key="7">
    <source>
        <dbReference type="ARBA" id="ARBA00022827"/>
    </source>
</evidence>
<keyword evidence="4" id="KW-0285">Flavoprotein</keyword>
<evidence type="ECO:0000256" key="9">
    <source>
        <dbReference type="ARBA" id="ARBA00023002"/>
    </source>
</evidence>
<dbReference type="Gene3D" id="3.40.50.360">
    <property type="match status" value="1"/>
</dbReference>
<dbReference type="Proteomes" id="UP000708148">
    <property type="component" value="Unassembled WGS sequence"/>
</dbReference>
<dbReference type="PROSITE" id="PS51384">
    <property type="entry name" value="FAD_FR"/>
    <property type="match status" value="1"/>
</dbReference>